<protein>
    <submittedName>
        <fullName evidence="7">Receptor-interacting serine-threonine kinase 3</fullName>
    </submittedName>
</protein>
<keyword evidence="4" id="KW-0723">Serine/threonine-protein kinase</keyword>
<dbReference type="Pfam" id="PF00069">
    <property type="entry name" value="Pkinase"/>
    <property type="match status" value="1"/>
</dbReference>
<comment type="similarity">
    <text evidence="4">Belongs to the protein kinase superfamily.</text>
</comment>
<dbReference type="Pfam" id="PF12721">
    <property type="entry name" value="RHIM"/>
    <property type="match status" value="1"/>
</dbReference>
<evidence type="ECO:0000256" key="5">
    <source>
        <dbReference type="SAM" id="MobiDB-lite"/>
    </source>
</evidence>
<evidence type="ECO:0000256" key="3">
    <source>
        <dbReference type="PROSITE-ProRule" id="PRU10141"/>
    </source>
</evidence>
<organism evidence="7 8">
    <name type="scientific">Rattus norvegicus</name>
    <name type="common">Rat</name>
    <dbReference type="NCBI Taxonomy" id="10116"/>
    <lineage>
        <taxon>Eukaryota</taxon>
        <taxon>Metazoa</taxon>
        <taxon>Chordata</taxon>
        <taxon>Craniata</taxon>
        <taxon>Vertebrata</taxon>
        <taxon>Euteleostomi</taxon>
        <taxon>Mammalia</taxon>
        <taxon>Eutheria</taxon>
        <taxon>Euarchontoglires</taxon>
        <taxon>Glires</taxon>
        <taxon>Rodentia</taxon>
        <taxon>Myomorpha</taxon>
        <taxon>Muroidea</taxon>
        <taxon>Muridae</taxon>
        <taxon>Murinae</taxon>
        <taxon>Rattus</taxon>
    </lineage>
</organism>
<feature type="region of interest" description="Disordered" evidence="5">
    <location>
        <begin position="321"/>
        <end position="388"/>
    </location>
</feature>
<reference evidence="7" key="3">
    <citation type="submission" date="2025-09" db="UniProtKB">
        <authorList>
            <consortium name="Ensembl"/>
        </authorList>
    </citation>
    <scope>IDENTIFICATION</scope>
    <source>
        <strain evidence="7">Brown Norway</strain>
    </source>
</reference>
<dbReference type="GO" id="GO:0004674">
    <property type="term" value="F:protein serine/threonine kinase activity"/>
    <property type="evidence" value="ECO:0007669"/>
    <property type="project" value="UniProtKB-KW"/>
</dbReference>
<dbReference type="Proteomes" id="UP000002494">
    <property type="component" value="Chromosome 15"/>
</dbReference>
<dbReference type="PROSITE" id="PS00108">
    <property type="entry name" value="PROTEIN_KINASE_ST"/>
    <property type="match status" value="1"/>
</dbReference>
<proteinExistence type="evidence at protein level"/>
<sequence>MSSVKLWLNGASSISLVGSEELENLGFVGKGGFGAVFRARHTAWNLDVAVKIVNSKKISREVKAMVNLRHENVLLLLGVTENLEWDYVYGPALVTGFMENGSLSGLLQPSCPRPWPLLCRLLEEVVLGMCYLHSLNPSLLHRDLKPSNVLLDPELHAKLADFGLSTFQGGSQSGSGSGSRDSGGTLAYLAPELLDNDGKASKARYDMGKYPETPGLEGLKELMTHCWSSEPKDRPSFQDCESKTNNVYILVQDKVDAAVSKVKHYLSQYRSSDTKLSARESSQKGTEVDCPRETIVYEMLDRLHLEEPSGSVPERLTSLTERRGKEASFGHATPAGTSSDTLAGTPQIPHTLPSRGTTPRPAFTETPGPDPQRNQGDGRNSNPWYTWNAPNPMTGLQSIVLNNCSEVQIGQHNCMSVQPRTAFPKKEPAQFGRGRGW</sequence>
<dbReference type="PANTHER" id="PTHR44329">
    <property type="entry name" value="SERINE/THREONINE-PROTEIN KINASE TNNI3K-RELATED"/>
    <property type="match status" value="1"/>
</dbReference>
<feature type="region of interest" description="Disordered" evidence="5">
    <location>
        <begin position="270"/>
        <end position="290"/>
    </location>
</feature>
<feature type="compositionally biased region" description="Polar residues" evidence="5">
    <location>
        <begin position="372"/>
        <end position="388"/>
    </location>
</feature>
<dbReference type="SUPFAM" id="SSF56112">
    <property type="entry name" value="Protein kinase-like (PK-like)"/>
    <property type="match status" value="1"/>
</dbReference>
<evidence type="ECO:0000313" key="9">
    <source>
        <dbReference type="RGD" id="628899"/>
    </source>
</evidence>
<name>A0A8I6A4Y2_RAT</name>
<keyword evidence="4" id="KW-0418">Kinase</keyword>
<dbReference type="InterPro" id="IPR017441">
    <property type="entry name" value="Protein_kinase_ATP_BS"/>
</dbReference>
<dbReference type="InterPro" id="IPR008271">
    <property type="entry name" value="Ser/Thr_kinase_AS"/>
</dbReference>
<keyword evidence="8" id="KW-1185">Reference proteome</keyword>
<keyword evidence="2 3" id="KW-0067">ATP-binding</keyword>
<reference evidence="7" key="1">
    <citation type="submission" date="2024-01" db="EMBL/GenBank/DDBJ databases">
        <title>GRCr8: a new rat reference genome assembly contstructed from accurate long reads and long range scaffolding.</title>
        <authorList>
            <person name="Doris P.A."/>
            <person name="Kalbfleisch T."/>
            <person name="Li K."/>
            <person name="Howe K."/>
            <person name="Wood J."/>
        </authorList>
    </citation>
    <scope>NUCLEOTIDE SEQUENCE [LARGE SCALE GENOMIC DNA]</scope>
    <source>
        <strain evidence="7">Brown Norway</strain>
    </source>
</reference>
<evidence type="ECO:0000256" key="2">
    <source>
        <dbReference type="ARBA" id="ARBA00022840"/>
    </source>
</evidence>
<dbReference type="Ensembl" id="ENSRNOT00000117419.2">
    <property type="protein sequence ID" value="ENSRNOP00000087719.1"/>
    <property type="gene ID" value="ENSRNOG00000020465.6"/>
</dbReference>
<accession>A0A8I6A4Y2</accession>
<dbReference type="GO" id="GO:0005524">
    <property type="term" value="F:ATP binding"/>
    <property type="evidence" value="ECO:0007669"/>
    <property type="project" value="UniProtKB-UniRule"/>
</dbReference>
<feature type="domain" description="Protein kinase" evidence="6">
    <location>
        <begin position="22"/>
        <end position="300"/>
    </location>
</feature>
<dbReference type="AlphaFoldDB" id="A0A8I6A4Y2"/>
<evidence type="ECO:0007829" key="10">
    <source>
        <dbReference type="PeptideAtlas" id="A0A8I6A4Y2"/>
    </source>
</evidence>
<evidence type="ECO:0000313" key="8">
    <source>
        <dbReference type="Proteomes" id="UP000002494"/>
    </source>
</evidence>
<dbReference type="GO" id="GO:0006915">
    <property type="term" value="P:apoptotic process"/>
    <property type="evidence" value="ECO:0007669"/>
    <property type="project" value="UniProtKB-KW"/>
</dbReference>
<evidence type="ECO:0000313" key="7">
    <source>
        <dbReference type="Ensembl" id="ENSRNOP00000087719.1"/>
    </source>
</evidence>
<feature type="compositionally biased region" description="Polar residues" evidence="5">
    <location>
        <begin position="335"/>
        <end position="344"/>
    </location>
</feature>
<feature type="binding site" evidence="3">
    <location>
        <position position="51"/>
    </location>
    <ligand>
        <name>ATP</name>
        <dbReference type="ChEBI" id="CHEBI:30616"/>
    </ligand>
</feature>
<evidence type="ECO:0000256" key="1">
    <source>
        <dbReference type="ARBA" id="ARBA00022741"/>
    </source>
</evidence>
<dbReference type="InterPro" id="IPR051681">
    <property type="entry name" value="Ser/Thr_Kinases-Pseudokinases"/>
</dbReference>
<dbReference type="InterPro" id="IPR025735">
    <property type="entry name" value="RHIM"/>
</dbReference>
<dbReference type="PANTHER" id="PTHR44329:SF297">
    <property type="entry name" value="RECEPTOR-INTERACTING SERINE_THREONINE-PROTEIN KINASE 3"/>
    <property type="match status" value="1"/>
</dbReference>
<dbReference type="PROSITE" id="PS50011">
    <property type="entry name" value="PROTEIN_KINASE_DOM"/>
    <property type="match status" value="1"/>
</dbReference>
<feature type="compositionally biased region" description="Basic and acidic residues" evidence="5">
    <location>
        <begin position="272"/>
        <end position="290"/>
    </location>
</feature>
<dbReference type="SMART" id="SM00220">
    <property type="entry name" value="S_TKc"/>
    <property type="match status" value="1"/>
</dbReference>
<dbReference type="InterPro" id="IPR000719">
    <property type="entry name" value="Prot_kinase_dom"/>
</dbReference>
<keyword evidence="10" id="KW-1267">Proteomics identification</keyword>
<evidence type="ECO:0000256" key="4">
    <source>
        <dbReference type="RuleBase" id="RU000304"/>
    </source>
</evidence>
<dbReference type="RGD" id="628899">
    <property type="gene designation" value="Ripk3"/>
</dbReference>
<dbReference type="GeneTree" id="ENSGT00940000160206"/>
<dbReference type="Gene3D" id="1.10.510.10">
    <property type="entry name" value="Transferase(Phosphotransferase) domain 1"/>
    <property type="match status" value="1"/>
</dbReference>
<keyword evidence="4" id="KW-0808">Transferase</keyword>
<dbReference type="InterPro" id="IPR011009">
    <property type="entry name" value="Kinase-like_dom_sf"/>
</dbReference>
<dbReference type="PROSITE" id="PS00107">
    <property type="entry name" value="PROTEIN_KINASE_ATP"/>
    <property type="match status" value="1"/>
</dbReference>
<evidence type="ECO:0000259" key="6">
    <source>
        <dbReference type="PROSITE" id="PS50011"/>
    </source>
</evidence>
<reference evidence="7" key="2">
    <citation type="submission" date="2025-08" db="UniProtKB">
        <authorList>
            <consortium name="Ensembl"/>
        </authorList>
    </citation>
    <scope>IDENTIFICATION</scope>
    <source>
        <strain evidence="7">Brown Norway</strain>
    </source>
</reference>
<keyword evidence="1 3" id="KW-0547">Nucleotide-binding</keyword>
<gene>
    <name evidence="7 9" type="primary">Ripk3</name>
</gene>